<keyword evidence="1" id="KW-0812">Transmembrane</keyword>
<organism evidence="2 3">
    <name type="scientific">Rhinopithecimicrobium faecis</name>
    <dbReference type="NCBI Taxonomy" id="2820698"/>
    <lineage>
        <taxon>Bacteria</taxon>
        <taxon>Pseudomonadati</taxon>
        <taxon>Bacteroidota</taxon>
        <taxon>Sphingobacteriia</taxon>
        <taxon>Sphingobacteriales</taxon>
        <taxon>Sphingobacteriaceae</taxon>
        <taxon>Rhinopithecimicrobium</taxon>
    </lineage>
</organism>
<feature type="transmembrane region" description="Helical" evidence="1">
    <location>
        <begin position="48"/>
        <end position="67"/>
    </location>
</feature>
<dbReference type="EMBL" id="JAGKSB010000006">
    <property type="protein sequence ID" value="MBP3943237.1"/>
    <property type="molecule type" value="Genomic_DNA"/>
</dbReference>
<dbReference type="Pfam" id="PF19579">
    <property type="entry name" value="FtsL_2"/>
    <property type="match status" value="1"/>
</dbReference>
<accession>A0A8T4HCX4</accession>
<proteinExistence type="predicted"/>
<evidence type="ECO:0008006" key="4">
    <source>
        <dbReference type="Google" id="ProtNLM"/>
    </source>
</evidence>
<dbReference type="Proteomes" id="UP000679691">
    <property type="component" value="Unassembled WGS sequence"/>
</dbReference>
<keyword evidence="3" id="KW-1185">Reference proteome</keyword>
<evidence type="ECO:0000313" key="3">
    <source>
        <dbReference type="Proteomes" id="UP000679691"/>
    </source>
</evidence>
<comment type="caution">
    <text evidence="2">The sequence shown here is derived from an EMBL/GenBank/DDBJ whole genome shotgun (WGS) entry which is preliminary data.</text>
</comment>
<evidence type="ECO:0000256" key="1">
    <source>
        <dbReference type="SAM" id="Phobius"/>
    </source>
</evidence>
<gene>
    <name evidence="2" type="ORF">J5U18_06635</name>
</gene>
<protein>
    <recommendedName>
        <fullName evidence="4">Cell division protein FtsL</fullName>
    </recommendedName>
</protein>
<reference evidence="2" key="1">
    <citation type="submission" date="2021-03" db="EMBL/GenBank/DDBJ databases">
        <authorList>
            <person name="Lu T."/>
            <person name="Wang Q."/>
            <person name="Han X."/>
        </authorList>
    </citation>
    <scope>NUCLEOTIDE SEQUENCE</scope>
    <source>
        <strain evidence="2">WQ 2009</strain>
    </source>
</reference>
<sequence>MSKNTIKNKELSEEIQEELQDTVEAKAEQTEKFFENLFSKRTISSNSIMNYMPFLAFVAFLMILYISNRHLAERTIRNIDRLGRDVKELSWDYKSLSAELMKQSTQTEIAKRVDSLQLKERTQPPIKIEVTKENTK</sequence>
<dbReference type="AlphaFoldDB" id="A0A8T4HCX4"/>
<evidence type="ECO:0000313" key="2">
    <source>
        <dbReference type="EMBL" id="MBP3943237.1"/>
    </source>
</evidence>
<dbReference type="InterPro" id="IPR045755">
    <property type="entry name" value="FtsL-like"/>
</dbReference>
<name>A0A8T4HCX4_9SPHI</name>
<keyword evidence="1" id="KW-0472">Membrane</keyword>
<dbReference type="RefSeq" id="WP_353546727.1">
    <property type="nucleotide sequence ID" value="NZ_JAGKSB010000006.1"/>
</dbReference>
<keyword evidence="1" id="KW-1133">Transmembrane helix</keyword>